<dbReference type="SUPFAM" id="SSF56235">
    <property type="entry name" value="N-terminal nucleophile aminohydrolases (Ntn hydrolases)"/>
    <property type="match status" value="1"/>
</dbReference>
<dbReference type="InterPro" id="IPR010430">
    <property type="entry name" value="DUF1028"/>
</dbReference>
<sequence>MTFSIVAWDRATGMTGVAVSTKNLAVGALVPFAQAQVGAVATQALTNPLWGRRGLQLLQNYDAQTVLDMLIHDDAGREHRQVHLVDRFGNTAAWTGKECVGWAGHLSFPYCSVAGNMLVSEATIQAMATVYQDNSQAKFVDRLLLALEAGQFAGGDKRGRQSAALYVVHTEVYAYLDLRVDDHVNPVMELRRLFEESQQNYYVSFRHALPTARNPEGRFSRELVEALIAEQST</sequence>
<dbReference type="Gene3D" id="3.60.20.10">
    <property type="entry name" value="Glutamine Phosphoribosylpyrophosphate, subunit 1, domain 1"/>
    <property type="match status" value="1"/>
</dbReference>
<accession>A0AA97ALK6</accession>
<dbReference type="PANTHER" id="PTHR39328">
    <property type="entry name" value="BLL2871 PROTEIN"/>
    <property type="match status" value="1"/>
</dbReference>
<name>A0AA97ALK6_9CYAN</name>
<dbReference type="RefSeq" id="WP_316435983.1">
    <property type="nucleotide sequence ID" value="NZ_CP053587.1"/>
</dbReference>
<dbReference type="Pfam" id="PF06267">
    <property type="entry name" value="DUF1028"/>
    <property type="match status" value="1"/>
</dbReference>
<dbReference type="InterPro" id="IPR029055">
    <property type="entry name" value="Ntn_hydrolases_N"/>
</dbReference>
<evidence type="ECO:0000313" key="1">
    <source>
        <dbReference type="EMBL" id="WNZ27601.1"/>
    </source>
</evidence>
<protein>
    <submittedName>
        <fullName evidence="1">DUF1028 domain-containing protein</fullName>
    </submittedName>
</protein>
<dbReference type="PANTHER" id="PTHR39328:SF1">
    <property type="entry name" value="BLL2871 PROTEIN"/>
    <property type="match status" value="1"/>
</dbReference>
<reference evidence="1" key="1">
    <citation type="submission" date="2020-05" db="EMBL/GenBank/DDBJ databases">
        <authorList>
            <person name="Zhu T."/>
            <person name="Keshari N."/>
            <person name="Lu X."/>
        </authorList>
    </citation>
    <scope>NUCLEOTIDE SEQUENCE</scope>
    <source>
        <strain evidence="1">NK1-12</strain>
    </source>
</reference>
<organism evidence="1">
    <name type="scientific">Leptolyngbya sp. NK1-12</name>
    <dbReference type="NCBI Taxonomy" id="2547451"/>
    <lineage>
        <taxon>Bacteria</taxon>
        <taxon>Bacillati</taxon>
        <taxon>Cyanobacteriota</taxon>
        <taxon>Cyanophyceae</taxon>
        <taxon>Leptolyngbyales</taxon>
        <taxon>Leptolyngbyaceae</taxon>
        <taxon>Leptolyngbya group</taxon>
        <taxon>Leptolyngbya</taxon>
    </lineage>
</organism>
<dbReference type="AlphaFoldDB" id="A0AA97ALK6"/>
<gene>
    <name evidence="1" type="ORF">HJG54_32615</name>
</gene>
<dbReference type="EMBL" id="CP053587">
    <property type="protein sequence ID" value="WNZ27601.1"/>
    <property type="molecule type" value="Genomic_DNA"/>
</dbReference>
<proteinExistence type="predicted"/>